<evidence type="ECO:0000313" key="2">
    <source>
        <dbReference type="EMBL" id="RXS75535.1"/>
    </source>
</evidence>
<sequence length="555" mass="64118">MGLKMCKVTVGTRQKEYPDGTPYGEIVKDFDQDCKYPVVLVTVDGKLRELHKKIHRDCQISLVTVADSIGHKTYKRSMNLLLLKAIYHVAGHEKIRKIVLHFTVGEGFYYTIDGDVTIDQPFLNRVEAYMHELVKKRAPVMKRSVSTASAIDLFHKYGMYDKEKLFRYRRSSRVNIYNLEEFEDYFYGYMVWHTGYLKYFKLYPYDEGFVMQMPTRKEPEKLPPFTPSPKIFQVQKEAEKWGEMMGVSVVGELNEKISKGKMQELLLISEALQEGRISKIAEQIIERGGVKFVMIAGPSSSGKTTFSHRLSIQLAAHGMKPHPIAVDNYFVNREDTPRDENGDYNYECLEAIDVELFNRDMNALLKGERVELPRFNFKLGKREYKGDFLQMQPNDILVIEGIHGLNDRLSYSLPTESKFKIYISALTQLNIDEHNRIPTTDGRLIRRIVRDNRTRGTSAKATIAMWPSVRRGEDENIFPYQEQADAMFNSALLYELAVLKLYAEPVLFQIGPDEPEYQEAKRLLKFLDYFVGIPSEDIPKNSILREFVGGSCFDV</sequence>
<proteinExistence type="predicted"/>
<evidence type="ECO:0000259" key="1">
    <source>
        <dbReference type="SMART" id="SM00382"/>
    </source>
</evidence>
<dbReference type="InterPro" id="IPR003593">
    <property type="entry name" value="AAA+_ATPase"/>
</dbReference>
<dbReference type="PANTHER" id="PTHR10285">
    <property type="entry name" value="URIDINE KINASE"/>
    <property type="match status" value="1"/>
</dbReference>
<dbReference type="InterPro" id="IPR012675">
    <property type="entry name" value="Beta-grasp_dom_sf"/>
</dbReference>
<keyword evidence="3" id="KW-1185">Reference proteome</keyword>
<keyword evidence="2" id="KW-0808">Transferase</keyword>
<name>A0A4V1NS01_9FIRM</name>
<dbReference type="Proteomes" id="UP000290106">
    <property type="component" value="Unassembled WGS sequence"/>
</dbReference>
<dbReference type="InterPro" id="IPR027417">
    <property type="entry name" value="P-loop_NTPase"/>
</dbReference>
<dbReference type="Gene3D" id="3.30.980.10">
    <property type="entry name" value="Threonyl-trna Synthetase, Chain A, domain 2"/>
    <property type="match status" value="1"/>
</dbReference>
<dbReference type="Gene3D" id="3.10.20.30">
    <property type="match status" value="1"/>
</dbReference>
<dbReference type="AlphaFoldDB" id="A0A4V1NS01"/>
<dbReference type="SUPFAM" id="SSF52540">
    <property type="entry name" value="P-loop containing nucleoside triphosphate hydrolases"/>
    <property type="match status" value="1"/>
</dbReference>
<dbReference type="Pfam" id="PF00485">
    <property type="entry name" value="PRK"/>
    <property type="match status" value="1"/>
</dbReference>
<dbReference type="SUPFAM" id="SSF55186">
    <property type="entry name" value="ThrRS/AlaRS common domain"/>
    <property type="match status" value="1"/>
</dbReference>
<dbReference type="GO" id="GO:0005524">
    <property type="term" value="F:ATP binding"/>
    <property type="evidence" value="ECO:0007669"/>
    <property type="project" value="InterPro"/>
</dbReference>
<keyword evidence="2" id="KW-0418">Kinase</keyword>
<organism evidence="2 3">
    <name type="scientific">Blautia faecicola</name>
    <dbReference type="NCBI Taxonomy" id="2509240"/>
    <lineage>
        <taxon>Bacteria</taxon>
        <taxon>Bacillati</taxon>
        <taxon>Bacillota</taxon>
        <taxon>Clostridia</taxon>
        <taxon>Lachnospirales</taxon>
        <taxon>Lachnospiraceae</taxon>
        <taxon>Blautia</taxon>
    </lineage>
</organism>
<dbReference type="EMBL" id="SDKC01000001">
    <property type="protein sequence ID" value="RXS75535.1"/>
    <property type="molecule type" value="Genomic_DNA"/>
</dbReference>
<evidence type="ECO:0000313" key="3">
    <source>
        <dbReference type="Proteomes" id="UP000290106"/>
    </source>
</evidence>
<feature type="domain" description="AAA+ ATPase" evidence="1">
    <location>
        <begin position="289"/>
        <end position="450"/>
    </location>
</feature>
<accession>A0A4V1NS01</accession>
<dbReference type="CDD" id="cd02028">
    <property type="entry name" value="UMPK_like"/>
    <property type="match status" value="1"/>
</dbReference>
<protein>
    <submittedName>
        <fullName evidence="2">Nucleoside kinase</fullName>
    </submittedName>
</protein>
<dbReference type="InterPro" id="IPR018163">
    <property type="entry name" value="Thr/Ala-tRNA-synth_IIc_edit"/>
</dbReference>
<dbReference type="InterPro" id="IPR006083">
    <property type="entry name" value="PRK/URK"/>
</dbReference>
<reference evidence="2 3" key="1">
    <citation type="submission" date="2019-01" db="EMBL/GenBank/DDBJ databases">
        <title>Blautia sp. nov. KGMB01111 isolated human feces.</title>
        <authorList>
            <person name="Park J.-E."/>
            <person name="Kim J.-S."/>
            <person name="Park S.-H."/>
        </authorList>
    </citation>
    <scope>NUCLEOTIDE SEQUENCE [LARGE SCALE GENOMIC DNA]</scope>
    <source>
        <strain evidence="2 3">KGMB01111</strain>
    </source>
</reference>
<dbReference type="RefSeq" id="WP_129257963.1">
    <property type="nucleotide sequence ID" value="NZ_SDKC01000001.1"/>
</dbReference>
<dbReference type="Gene3D" id="3.40.50.300">
    <property type="entry name" value="P-loop containing nucleotide triphosphate hydrolases"/>
    <property type="match status" value="1"/>
</dbReference>
<comment type="caution">
    <text evidence="2">The sequence shown here is derived from an EMBL/GenBank/DDBJ whole genome shotgun (WGS) entry which is preliminary data.</text>
</comment>
<dbReference type="OrthoDB" id="9764644at2"/>
<dbReference type="SMART" id="SM00382">
    <property type="entry name" value="AAA"/>
    <property type="match status" value="1"/>
</dbReference>
<gene>
    <name evidence="2" type="ORF">ETP43_10125</name>
</gene>
<dbReference type="GO" id="GO:0016301">
    <property type="term" value="F:kinase activity"/>
    <property type="evidence" value="ECO:0007669"/>
    <property type="project" value="UniProtKB-KW"/>
</dbReference>